<accession>A0A2T0LWT9</accession>
<keyword evidence="2" id="KW-1185">Reference proteome</keyword>
<dbReference type="EMBL" id="PVNH01000004">
    <property type="protein sequence ID" value="PRX48484.1"/>
    <property type="molecule type" value="Genomic_DNA"/>
</dbReference>
<evidence type="ECO:0008006" key="3">
    <source>
        <dbReference type="Google" id="ProtNLM"/>
    </source>
</evidence>
<dbReference type="Proteomes" id="UP000238362">
    <property type="component" value="Unassembled WGS sequence"/>
</dbReference>
<dbReference type="AlphaFoldDB" id="A0A2T0LWT9"/>
<sequence length="194" mass="21181">MPQTGGMARVTEGDQAMSWNDFYRRRDVMEAVLRQARRAPDAELPFAGIEGAEEVFGTEEQLLQALQHKWTQVLGGYLRAHVAGPEDADEVPGGGESDHVDAVSRAWHEAARDHATLRAVLDAHLPRYPALRPMHDAELRMLAITAGLAEPYEPRDEVAKVGAAFVALLRNQAPAPARRANPVGQLLRKLAPAG</sequence>
<gene>
    <name evidence="1" type="ORF">B0I33_104301</name>
</gene>
<comment type="caution">
    <text evidence="1">The sequence shown here is derived from an EMBL/GenBank/DDBJ whole genome shotgun (WGS) entry which is preliminary data.</text>
</comment>
<name>A0A2T0LWT9_9PSEU</name>
<proteinExistence type="predicted"/>
<reference evidence="1 2" key="1">
    <citation type="submission" date="2018-03" db="EMBL/GenBank/DDBJ databases">
        <title>Genomic Encyclopedia of Type Strains, Phase III (KMG-III): the genomes of soil and plant-associated and newly described type strains.</title>
        <authorList>
            <person name="Whitman W."/>
        </authorList>
    </citation>
    <scope>NUCLEOTIDE SEQUENCE [LARGE SCALE GENOMIC DNA]</scope>
    <source>
        <strain evidence="1 2">CGMCC 4.7125</strain>
    </source>
</reference>
<evidence type="ECO:0000313" key="2">
    <source>
        <dbReference type="Proteomes" id="UP000238362"/>
    </source>
</evidence>
<protein>
    <recommendedName>
        <fullName evidence="3">TetR family transcriptional regulator</fullName>
    </recommendedName>
</protein>
<organism evidence="1 2">
    <name type="scientific">Prauserella shujinwangii</name>
    <dbReference type="NCBI Taxonomy" id="1453103"/>
    <lineage>
        <taxon>Bacteria</taxon>
        <taxon>Bacillati</taxon>
        <taxon>Actinomycetota</taxon>
        <taxon>Actinomycetes</taxon>
        <taxon>Pseudonocardiales</taxon>
        <taxon>Pseudonocardiaceae</taxon>
        <taxon>Prauserella</taxon>
    </lineage>
</organism>
<evidence type="ECO:0000313" key="1">
    <source>
        <dbReference type="EMBL" id="PRX48484.1"/>
    </source>
</evidence>